<keyword evidence="10" id="KW-1185">Reference proteome</keyword>
<evidence type="ECO:0000256" key="3">
    <source>
        <dbReference type="ARBA" id="ARBA00022884"/>
    </source>
</evidence>
<proteinExistence type="inferred from homology"/>
<dbReference type="EMBL" id="KZ502085">
    <property type="protein sequence ID" value="PKU83696.1"/>
    <property type="molecule type" value="Genomic_DNA"/>
</dbReference>
<dbReference type="PANTHER" id="PTHR10746">
    <property type="entry name" value="50S RIBOSOMAL PROTEIN L4"/>
    <property type="match status" value="1"/>
</dbReference>
<dbReference type="GO" id="GO:1990904">
    <property type="term" value="C:ribonucleoprotein complex"/>
    <property type="evidence" value="ECO:0007669"/>
    <property type="project" value="UniProtKB-KW"/>
</dbReference>
<dbReference type="InterPro" id="IPR023574">
    <property type="entry name" value="Ribosomal_uL4_dom_sf"/>
</dbReference>
<reference evidence="9 10" key="2">
    <citation type="journal article" date="2017" name="Nature">
        <title>The Apostasia genome and the evolution of orchids.</title>
        <authorList>
            <person name="Zhang G.Q."/>
            <person name="Liu K.W."/>
            <person name="Li Z."/>
            <person name="Lohaus R."/>
            <person name="Hsiao Y.Y."/>
            <person name="Niu S.C."/>
            <person name="Wang J.Y."/>
            <person name="Lin Y.C."/>
            <person name="Xu Q."/>
            <person name="Chen L.J."/>
            <person name="Yoshida K."/>
            <person name="Fujiwara S."/>
            <person name="Wang Z.W."/>
            <person name="Zhang Y.Q."/>
            <person name="Mitsuda N."/>
            <person name="Wang M."/>
            <person name="Liu G.H."/>
            <person name="Pecoraro L."/>
            <person name="Huang H.X."/>
            <person name="Xiao X.J."/>
            <person name="Lin M."/>
            <person name="Wu X.Y."/>
            <person name="Wu W.L."/>
            <person name="Chen Y.Y."/>
            <person name="Chang S.B."/>
            <person name="Sakamoto S."/>
            <person name="Ohme-Takagi M."/>
            <person name="Yagi M."/>
            <person name="Zeng S.J."/>
            <person name="Shen C.Y."/>
            <person name="Yeh C.M."/>
            <person name="Luo Y.B."/>
            <person name="Tsai W.C."/>
            <person name="Van de Peer Y."/>
            <person name="Liu Z.J."/>
        </authorList>
    </citation>
    <scope>NUCLEOTIDE SEQUENCE [LARGE SCALE GENOMIC DNA]</scope>
    <source>
        <tissue evidence="9">The whole plant</tissue>
    </source>
</reference>
<dbReference type="AlphaFoldDB" id="A0A2I0X722"/>
<keyword evidence="5" id="KW-0687">Ribonucleoprotein</keyword>
<evidence type="ECO:0000256" key="7">
    <source>
        <dbReference type="ARBA" id="ARBA00035387"/>
    </source>
</evidence>
<dbReference type="GO" id="GO:0005840">
    <property type="term" value="C:ribosome"/>
    <property type="evidence" value="ECO:0007669"/>
    <property type="project" value="UniProtKB-KW"/>
</dbReference>
<evidence type="ECO:0000256" key="2">
    <source>
        <dbReference type="ARBA" id="ARBA00022730"/>
    </source>
</evidence>
<evidence type="ECO:0000256" key="6">
    <source>
        <dbReference type="ARBA" id="ARBA00035208"/>
    </source>
</evidence>
<dbReference type="Gene3D" id="3.40.1370.10">
    <property type="match status" value="1"/>
</dbReference>
<dbReference type="Pfam" id="PF00573">
    <property type="entry name" value="Ribosomal_L4"/>
    <property type="match status" value="1"/>
</dbReference>
<dbReference type="PANTHER" id="PTHR10746:SF17">
    <property type="entry name" value="LARGE RIBOSOMAL SUBUNIT PROTEIN UL4C"/>
    <property type="match status" value="1"/>
</dbReference>
<dbReference type="NCBIfam" id="TIGR03953">
    <property type="entry name" value="rplD_bact"/>
    <property type="match status" value="1"/>
</dbReference>
<sequence length="423" mass="45707">MSIISSQSPLSFSASSIFLPTPKSLFVSAFNPSPRTTTLLSSSKTLTLIRASSSSLPIFSFTGETIGNALLVLKSAPPDTARAVVHRAIIAEQQNQRRGTASTLTRGEVSGGGKKPYPQKKTGRARRGSQRTPLRPGGGVIFGPKPKDWSIKINRKERRLALSTAIASAASSSDALVVEDFAHLFDARPKTKDFIAAMRRWGLDPKDKSLFLLTEVPDNVKLSCRNIGTLKMLTPRTLNLFDILDSAKLVLTKSAVDYLNSMYGEGSEKVDDEEEDEDGEQAAPEAAAAIPAILLILGSQGTTNGRHFSKDPQSPKAKAQGLQCPLHQGDPPAWIHSHLPSEEEEGLHRLHRRGLGPLKCSMSCSLPLVCHGVLMLVLREVTGVMVRDLAGNGSGVQTLMARSRLKQVDLRSSERSMEEEAGL</sequence>
<dbReference type="HAMAP" id="MF_01328_B">
    <property type="entry name" value="Ribosomal_uL4_B"/>
    <property type="match status" value="1"/>
</dbReference>
<name>A0A2I0X722_9ASPA</name>
<evidence type="ECO:0000313" key="9">
    <source>
        <dbReference type="EMBL" id="PKU83696.1"/>
    </source>
</evidence>
<reference evidence="9 10" key="1">
    <citation type="journal article" date="2016" name="Sci. Rep.">
        <title>The Dendrobium catenatum Lindl. genome sequence provides insights into polysaccharide synthase, floral development and adaptive evolution.</title>
        <authorList>
            <person name="Zhang G.Q."/>
            <person name="Xu Q."/>
            <person name="Bian C."/>
            <person name="Tsai W.C."/>
            <person name="Yeh C.M."/>
            <person name="Liu K.W."/>
            <person name="Yoshida K."/>
            <person name="Zhang L.S."/>
            <person name="Chang S.B."/>
            <person name="Chen F."/>
            <person name="Shi Y."/>
            <person name="Su Y.Y."/>
            <person name="Zhang Y.Q."/>
            <person name="Chen L.J."/>
            <person name="Yin Y."/>
            <person name="Lin M."/>
            <person name="Huang H."/>
            <person name="Deng H."/>
            <person name="Wang Z.W."/>
            <person name="Zhu S.L."/>
            <person name="Zhao X."/>
            <person name="Deng C."/>
            <person name="Niu S.C."/>
            <person name="Huang J."/>
            <person name="Wang M."/>
            <person name="Liu G.H."/>
            <person name="Yang H.J."/>
            <person name="Xiao X.J."/>
            <person name="Hsiao Y.Y."/>
            <person name="Wu W.L."/>
            <person name="Chen Y.Y."/>
            <person name="Mitsuda N."/>
            <person name="Ohme-Takagi M."/>
            <person name="Luo Y.B."/>
            <person name="Van de Peer Y."/>
            <person name="Liu Z.J."/>
        </authorList>
    </citation>
    <scope>NUCLEOTIDE SEQUENCE [LARGE SCALE GENOMIC DNA]</scope>
    <source>
        <tissue evidence="9">The whole plant</tissue>
    </source>
</reference>
<organism evidence="9 10">
    <name type="scientific">Dendrobium catenatum</name>
    <dbReference type="NCBI Taxonomy" id="906689"/>
    <lineage>
        <taxon>Eukaryota</taxon>
        <taxon>Viridiplantae</taxon>
        <taxon>Streptophyta</taxon>
        <taxon>Embryophyta</taxon>
        <taxon>Tracheophyta</taxon>
        <taxon>Spermatophyta</taxon>
        <taxon>Magnoliopsida</taxon>
        <taxon>Liliopsida</taxon>
        <taxon>Asparagales</taxon>
        <taxon>Orchidaceae</taxon>
        <taxon>Epidendroideae</taxon>
        <taxon>Malaxideae</taxon>
        <taxon>Dendrobiinae</taxon>
        <taxon>Dendrobium</taxon>
    </lineage>
</organism>
<evidence type="ECO:0000256" key="4">
    <source>
        <dbReference type="ARBA" id="ARBA00022980"/>
    </source>
</evidence>
<evidence type="ECO:0000256" key="5">
    <source>
        <dbReference type="ARBA" id="ARBA00023274"/>
    </source>
</evidence>
<keyword evidence="4 9" id="KW-0689">Ribosomal protein</keyword>
<comment type="similarity">
    <text evidence="1">Belongs to the universal ribosomal protein uL4 family.</text>
</comment>
<dbReference type="GO" id="GO:0019843">
    <property type="term" value="F:rRNA binding"/>
    <property type="evidence" value="ECO:0007669"/>
    <property type="project" value="UniProtKB-KW"/>
</dbReference>
<evidence type="ECO:0000313" key="10">
    <source>
        <dbReference type="Proteomes" id="UP000233837"/>
    </source>
</evidence>
<dbReference type="InterPro" id="IPR002136">
    <property type="entry name" value="Ribosomal_uL4"/>
</dbReference>
<dbReference type="GO" id="GO:0006412">
    <property type="term" value="P:translation"/>
    <property type="evidence" value="ECO:0007669"/>
    <property type="project" value="InterPro"/>
</dbReference>
<feature type="region of interest" description="Disordered" evidence="8">
    <location>
        <begin position="304"/>
        <end position="323"/>
    </location>
</feature>
<feature type="region of interest" description="Disordered" evidence="8">
    <location>
        <begin position="95"/>
        <end position="139"/>
    </location>
</feature>
<dbReference type="InterPro" id="IPR013005">
    <property type="entry name" value="Ribosomal_uL4-like"/>
</dbReference>
<evidence type="ECO:0000256" key="1">
    <source>
        <dbReference type="ARBA" id="ARBA00010528"/>
    </source>
</evidence>
<dbReference type="STRING" id="906689.A0A2I0X722"/>
<dbReference type="SUPFAM" id="SSF52166">
    <property type="entry name" value="Ribosomal protein L4"/>
    <property type="match status" value="1"/>
</dbReference>
<accession>A0A2I0X722</accession>
<feature type="compositionally biased region" description="Basic residues" evidence="8">
    <location>
        <begin position="117"/>
        <end position="129"/>
    </location>
</feature>
<dbReference type="GO" id="GO:0003735">
    <property type="term" value="F:structural constituent of ribosome"/>
    <property type="evidence" value="ECO:0007669"/>
    <property type="project" value="InterPro"/>
</dbReference>
<protein>
    <recommendedName>
        <fullName evidence="6">Large ribosomal subunit protein uL4c</fullName>
    </recommendedName>
    <alternativeName>
        <fullName evidence="7">50S ribosomal protein L4, chloroplastic</fullName>
    </alternativeName>
</protein>
<evidence type="ECO:0000256" key="8">
    <source>
        <dbReference type="SAM" id="MobiDB-lite"/>
    </source>
</evidence>
<feature type="compositionally biased region" description="Polar residues" evidence="8">
    <location>
        <begin position="95"/>
        <end position="105"/>
    </location>
</feature>
<dbReference type="FunFam" id="3.40.1370.10:FF:000012">
    <property type="entry name" value="50S ribosomal protein L4"/>
    <property type="match status" value="1"/>
</dbReference>
<keyword evidence="2" id="KW-0699">rRNA-binding</keyword>
<dbReference type="Proteomes" id="UP000233837">
    <property type="component" value="Unassembled WGS sequence"/>
</dbReference>
<gene>
    <name evidence="9" type="primary">RPL4</name>
    <name evidence="9" type="ORF">MA16_Dca010089</name>
</gene>
<keyword evidence="3" id="KW-0694">RNA-binding</keyword>